<dbReference type="PROSITE" id="PS01030">
    <property type="entry name" value="RNA_POL_M_15KD"/>
    <property type="match status" value="1"/>
</dbReference>
<dbReference type="PANTHER" id="PTHR11239">
    <property type="entry name" value="DNA-DIRECTED RNA POLYMERASE"/>
    <property type="match status" value="1"/>
</dbReference>
<evidence type="ECO:0000256" key="10">
    <source>
        <dbReference type="ARBA" id="ARBA00031781"/>
    </source>
</evidence>
<dbReference type="PROSITE" id="PS00466">
    <property type="entry name" value="ZF_TFIIS_1"/>
    <property type="match status" value="1"/>
</dbReference>
<feature type="compositionally biased region" description="Basic residues" evidence="13">
    <location>
        <begin position="73"/>
        <end position="83"/>
    </location>
</feature>
<evidence type="ECO:0000256" key="3">
    <source>
        <dbReference type="ARBA" id="ARBA00018784"/>
    </source>
</evidence>
<dbReference type="GeneTree" id="ENSGT00390000008126"/>
<evidence type="ECO:0000256" key="12">
    <source>
        <dbReference type="PROSITE-ProRule" id="PRU00472"/>
    </source>
</evidence>
<keyword evidence="4" id="KW-0240">DNA-directed RNA polymerase</keyword>
<evidence type="ECO:0000256" key="5">
    <source>
        <dbReference type="ARBA" id="ARBA00022723"/>
    </source>
</evidence>
<organism evidence="15 16">
    <name type="scientific">Ornithorhynchus anatinus</name>
    <name type="common">Duckbill platypus</name>
    <dbReference type="NCBI Taxonomy" id="9258"/>
    <lineage>
        <taxon>Eukaryota</taxon>
        <taxon>Metazoa</taxon>
        <taxon>Chordata</taxon>
        <taxon>Craniata</taxon>
        <taxon>Vertebrata</taxon>
        <taxon>Euteleostomi</taxon>
        <taxon>Mammalia</taxon>
        <taxon>Monotremata</taxon>
        <taxon>Ornithorhynchidae</taxon>
        <taxon>Ornithorhynchus</taxon>
    </lineage>
</organism>
<dbReference type="InterPro" id="IPR019761">
    <property type="entry name" value="DNA-dir_RNA_pol-M_15_CS"/>
</dbReference>
<dbReference type="Proteomes" id="UP000002279">
    <property type="component" value="Chromosome X5"/>
</dbReference>
<dbReference type="InterPro" id="IPR034004">
    <property type="entry name" value="Zn_ribbon_RPA12_C"/>
</dbReference>
<evidence type="ECO:0000256" key="4">
    <source>
        <dbReference type="ARBA" id="ARBA00022478"/>
    </source>
</evidence>
<dbReference type="GO" id="GO:0003899">
    <property type="term" value="F:DNA-directed RNA polymerase activity"/>
    <property type="evidence" value="ECO:0007669"/>
    <property type="project" value="InterPro"/>
</dbReference>
<dbReference type="FunFam" id="2.20.25.10:FF:000020">
    <property type="entry name" value="DNA-directed RNA polymerase subunit"/>
    <property type="match status" value="1"/>
</dbReference>
<dbReference type="GO" id="GO:0006363">
    <property type="term" value="P:termination of RNA polymerase I transcription"/>
    <property type="evidence" value="ECO:0000318"/>
    <property type="project" value="GO_Central"/>
</dbReference>
<dbReference type="InterPro" id="IPR012164">
    <property type="entry name" value="Rpa12/Rpb9/Rpc10/TFS"/>
</dbReference>
<dbReference type="STRING" id="9258.ENSOANP00000031664"/>
<comment type="function">
    <text evidence="11">Core component of RNA polymerase I (Pol I), a DNA-dependent RNA polymerase which synthesizes ribosomal RNA precursors using the four ribonucleoside triphosphates as substrates. Can mediate Pol I proofreading of the nascent RNA transcript. Anchors into the Pol I active site to monitor transcription fidelity and cleave mis-incorporated 5'-ribonucleotides.</text>
</comment>
<proteinExistence type="inferred from homology"/>
<dbReference type="InParanoid" id="K7EDQ7"/>
<dbReference type="Pfam" id="PF01096">
    <property type="entry name" value="Zn_ribbon_TFIIS"/>
    <property type="match status" value="1"/>
</dbReference>
<keyword evidence="8" id="KW-0804">Transcription</keyword>
<comment type="subcellular location">
    <subcellularLocation>
        <location evidence="1">Nucleus</location>
        <location evidence="1">Nucleolus</location>
    </subcellularLocation>
</comment>
<feature type="compositionally biased region" description="Basic and acidic residues" evidence="13">
    <location>
        <begin position="46"/>
        <end position="57"/>
    </location>
</feature>
<evidence type="ECO:0000256" key="1">
    <source>
        <dbReference type="ARBA" id="ARBA00004604"/>
    </source>
</evidence>
<protein>
    <recommendedName>
        <fullName evidence="3">DNA-directed RNA polymerase I subunit RPA12</fullName>
    </recommendedName>
    <alternativeName>
        <fullName evidence="10">DNA-directed RNA polymerase I subunit H</fullName>
    </alternativeName>
</protein>
<evidence type="ECO:0000256" key="6">
    <source>
        <dbReference type="ARBA" id="ARBA00022771"/>
    </source>
</evidence>
<feature type="domain" description="TFIIS-type" evidence="14">
    <location>
        <begin position="181"/>
        <end position="221"/>
    </location>
</feature>
<dbReference type="Bgee" id="ENSOANG00000031282">
    <property type="expression patterns" value="Expressed in endometrium and 7 other cell types or tissues"/>
</dbReference>
<comment type="similarity">
    <text evidence="2">Belongs to the archaeal RpoM/eukaryotic RPA12/RPB9/RPC11 RNA polymerase family.</text>
</comment>
<dbReference type="GO" id="GO:0005654">
    <property type="term" value="C:nucleoplasm"/>
    <property type="evidence" value="ECO:0007669"/>
    <property type="project" value="UniProtKB-ARBA"/>
</dbReference>
<evidence type="ECO:0000256" key="9">
    <source>
        <dbReference type="ARBA" id="ARBA00023242"/>
    </source>
</evidence>
<dbReference type="SUPFAM" id="SSF57783">
    <property type="entry name" value="Zinc beta-ribbon"/>
    <property type="match status" value="1"/>
</dbReference>
<dbReference type="SMART" id="SM00440">
    <property type="entry name" value="ZnF_C2C2"/>
    <property type="match status" value="1"/>
</dbReference>
<name>K7EDQ7_ORNAN</name>
<dbReference type="PROSITE" id="PS51133">
    <property type="entry name" value="ZF_TFIIS_2"/>
    <property type="match status" value="1"/>
</dbReference>
<reference evidence="15" key="3">
    <citation type="submission" date="2025-09" db="UniProtKB">
        <authorList>
            <consortium name="Ensembl"/>
        </authorList>
    </citation>
    <scope>IDENTIFICATION</scope>
    <source>
        <strain evidence="15">Glennie</strain>
    </source>
</reference>
<keyword evidence="9" id="KW-0539">Nucleus</keyword>
<gene>
    <name evidence="15" type="primary">POLR1H</name>
</gene>
<accession>K7EDQ7</accession>
<dbReference type="GO" id="GO:0003676">
    <property type="term" value="F:nucleic acid binding"/>
    <property type="evidence" value="ECO:0007669"/>
    <property type="project" value="InterPro"/>
</dbReference>
<evidence type="ECO:0000259" key="14">
    <source>
        <dbReference type="PROSITE" id="PS51133"/>
    </source>
</evidence>
<dbReference type="GO" id="GO:0008270">
    <property type="term" value="F:zinc ion binding"/>
    <property type="evidence" value="ECO:0007669"/>
    <property type="project" value="UniProtKB-KW"/>
</dbReference>
<dbReference type="FunCoup" id="K7EDQ7">
    <property type="interactions" value="1617"/>
</dbReference>
<keyword evidence="7" id="KW-0862">Zinc</keyword>
<evidence type="ECO:0000256" key="7">
    <source>
        <dbReference type="ARBA" id="ARBA00022833"/>
    </source>
</evidence>
<feature type="region of interest" description="Disordered" evidence="13">
    <location>
        <begin position="46"/>
        <end position="89"/>
    </location>
</feature>
<dbReference type="AlphaFoldDB" id="K7EDQ7"/>
<keyword evidence="5" id="KW-0479">Metal-binding</keyword>
<dbReference type="InterPro" id="IPR001222">
    <property type="entry name" value="Znf_TFIIS"/>
</dbReference>
<keyword evidence="6 12" id="KW-0863">Zinc-finger</keyword>
<keyword evidence="16" id="KW-1185">Reference proteome</keyword>
<dbReference type="eggNOG" id="KOG2907">
    <property type="taxonomic scope" value="Eukaryota"/>
</dbReference>
<dbReference type="CDD" id="cd10507">
    <property type="entry name" value="Zn-ribbon_RPA12"/>
    <property type="match status" value="1"/>
</dbReference>
<dbReference type="Gene3D" id="2.20.25.10">
    <property type="match status" value="1"/>
</dbReference>
<sequence length="224" mass="24284">MPRASPSRKAGAALPETTSPRMPCARLLAGRICSTAPPLEPLAHQSWERERGAEHRSPAFGGAASPKSPFLRPRSRWANRKGRGGVGDLLASPNPASFTMTAVTTSASSFLSDLDFCPECGSILPLPGAQDTVTCVRCAFAIDVRDFEGKLVETTVIFNKLGATAPLAKEEEAPETRGPVVDRRCPRCGHEGMAYHTRQMRSADEGQTVFYTCTRCRFQEKEDS</sequence>
<evidence type="ECO:0000256" key="2">
    <source>
        <dbReference type="ARBA" id="ARBA00008925"/>
    </source>
</evidence>
<evidence type="ECO:0000313" key="15">
    <source>
        <dbReference type="Ensembl" id="ENSOANP00000031664.2"/>
    </source>
</evidence>
<dbReference type="Ensembl" id="ENSOANT00000040911.2">
    <property type="protein sequence ID" value="ENSOANP00000031664.2"/>
    <property type="gene ID" value="ENSOANG00000031282.2"/>
</dbReference>
<evidence type="ECO:0000256" key="8">
    <source>
        <dbReference type="ARBA" id="ARBA00023163"/>
    </source>
</evidence>
<evidence type="ECO:0000256" key="13">
    <source>
        <dbReference type="SAM" id="MobiDB-lite"/>
    </source>
</evidence>
<dbReference type="PANTHER" id="PTHR11239:SF14">
    <property type="entry name" value="DNA-DIRECTED RNA POLYMERASE I SUBUNIT RPA12"/>
    <property type="match status" value="1"/>
</dbReference>
<dbReference type="HOGENOM" id="CLU_1326021_0_0_1"/>
<feature type="region of interest" description="Disordered" evidence="13">
    <location>
        <begin position="1"/>
        <end position="21"/>
    </location>
</feature>
<evidence type="ECO:0000256" key="11">
    <source>
        <dbReference type="ARBA" id="ARBA00044497"/>
    </source>
</evidence>
<evidence type="ECO:0000313" key="16">
    <source>
        <dbReference type="Proteomes" id="UP000002279"/>
    </source>
</evidence>
<reference evidence="15 16" key="1">
    <citation type="journal article" date="2008" name="Nature">
        <title>Genome analysis of the platypus reveals unique signatures of evolution.</title>
        <authorList>
            <person name="Warren W.C."/>
            <person name="Hillier L.W."/>
            <person name="Marshall Graves J.A."/>
            <person name="Birney E."/>
            <person name="Ponting C.P."/>
            <person name="Grutzner F."/>
            <person name="Belov K."/>
            <person name="Miller W."/>
            <person name="Clarke L."/>
            <person name="Chinwalla A.T."/>
            <person name="Yang S.P."/>
            <person name="Heger A."/>
            <person name="Locke D.P."/>
            <person name="Miethke P."/>
            <person name="Waters P.D."/>
            <person name="Veyrunes F."/>
            <person name="Fulton L."/>
            <person name="Fulton B."/>
            <person name="Graves T."/>
            <person name="Wallis J."/>
            <person name="Puente X.S."/>
            <person name="Lopez-Otin C."/>
            <person name="Ordonez G.R."/>
            <person name="Eichler E.E."/>
            <person name="Chen L."/>
            <person name="Cheng Z."/>
            <person name="Deakin J.E."/>
            <person name="Alsop A."/>
            <person name="Thompson K."/>
            <person name="Kirby P."/>
            <person name="Papenfuss A.T."/>
            <person name="Wakefield M.J."/>
            <person name="Olender T."/>
            <person name="Lancet D."/>
            <person name="Huttley G.A."/>
            <person name="Smit A.F."/>
            <person name="Pask A."/>
            <person name="Temple-Smith P."/>
            <person name="Batzer M.A."/>
            <person name="Walker J.A."/>
            <person name="Konkel M.K."/>
            <person name="Harris R.S."/>
            <person name="Whittington C.M."/>
            <person name="Wong E.S."/>
            <person name="Gemmell N.J."/>
            <person name="Buschiazzo E."/>
            <person name="Vargas Jentzsch I.M."/>
            <person name="Merkel A."/>
            <person name="Schmitz J."/>
            <person name="Zemann A."/>
            <person name="Churakov G."/>
            <person name="Kriegs J.O."/>
            <person name="Brosius J."/>
            <person name="Murchison E.P."/>
            <person name="Sachidanandam R."/>
            <person name="Smith C."/>
            <person name="Hannon G.J."/>
            <person name="Tsend-Ayush E."/>
            <person name="McMillan D."/>
            <person name="Attenborough R."/>
            <person name="Rens W."/>
            <person name="Ferguson-Smith M."/>
            <person name="Lefevre C.M."/>
            <person name="Sharp J.A."/>
            <person name="Nicholas K.R."/>
            <person name="Ray D.A."/>
            <person name="Kube M."/>
            <person name="Reinhardt R."/>
            <person name="Pringle T.H."/>
            <person name="Taylor J."/>
            <person name="Jones R.C."/>
            <person name="Nixon B."/>
            <person name="Dacheux J.L."/>
            <person name="Niwa H."/>
            <person name="Sekita Y."/>
            <person name="Huang X."/>
            <person name="Stark A."/>
            <person name="Kheradpour P."/>
            <person name="Kellis M."/>
            <person name="Flicek P."/>
            <person name="Chen Y."/>
            <person name="Webber C."/>
            <person name="Hardison R."/>
            <person name="Nelson J."/>
            <person name="Hallsworth-Pepin K."/>
            <person name="Delehaunty K."/>
            <person name="Markovic C."/>
            <person name="Minx P."/>
            <person name="Feng Y."/>
            <person name="Kremitzki C."/>
            <person name="Mitreva M."/>
            <person name="Glasscock J."/>
            <person name="Wylie T."/>
            <person name="Wohldmann P."/>
            <person name="Thiru P."/>
            <person name="Nhan M.N."/>
            <person name="Pohl C.S."/>
            <person name="Smith S.M."/>
            <person name="Hou S."/>
            <person name="Nefedov M."/>
            <person name="de Jong P.J."/>
            <person name="Renfree M.B."/>
            <person name="Mardis E.R."/>
            <person name="Wilson R.K."/>
        </authorList>
    </citation>
    <scope>NUCLEOTIDE SEQUENCE [LARGE SCALE GENOMIC DNA]</scope>
    <source>
        <strain evidence="15 16">Glennie</strain>
    </source>
</reference>
<reference evidence="15" key="2">
    <citation type="submission" date="2025-08" db="UniProtKB">
        <authorList>
            <consortium name="Ensembl"/>
        </authorList>
    </citation>
    <scope>IDENTIFICATION</scope>
    <source>
        <strain evidence="15">Glennie</strain>
    </source>
</reference>
<dbReference type="GO" id="GO:0005736">
    <property type="term" value="C:RNA polymerase I complex"/>
    <property type="evidence" value="ECO:0000318"/>
    <property type="project" value="GO_Central"/>
</dbReference>